<sequence length="114" mass="12498">MGRPALTLPHGRHVALDKDGYLARLSDWDIEVAAALAHQEGMTLTPAHWDVINLVRQFYQEFGLSPATRALVKYTGQHLGAEKGKSLYLMTLFGGKPALTISRLAGLPRPANCF</sequence>
<dbReference type="PANTHER" id="PTHR37010">
    <property type="entry name" value="SULFURTRANSFERASE TUSE"/>
    <property type="match status" value="1"/>
</dbReference>
<accession>A0A0F9WDQ4</accession>
<dbReference type="InterPro" id="IPR043163">
    <property type="entry name" value="DsrC-like_N"/>
</dbReference>
<dbReference type="InterPro" id="IPR025526">
    <property type="entry name" value="DsrC-like_dom_sf"/>
</dbReference>
<dbReference type="SUPFAM" id="SSF69721">
    <property type="entry name" value="DsrC, the gamma subunit of dissimilatory sulfite reductase"/>
    <property type="match status" value="1"/>
</dbReference>
<dbReference type="GO" id="GO:0097163">
    <property type="term" value="F:sulfur carrier activity"/>
    <property type="evidence" value="ECO:0007669"/>
    <property type="project" value="TreeGrafter"/>
</dbReference>
<dbReference type="GO" id="GO:0005737">
    <property type="term" value="C:cytoplasm"/>
    <property type="evidence" value="ECO:0007669"/>
    <property type="project" value="UniProtKB-SubCell"/>
</dbReference>
<dbReference type="PANTHER" id="PTHR37010:SF1">
    <property type="entry name" value="SULFURTRANSFERASE TUSE"/>
    <property type="match status" value="1"/>
</dbReference>
<dbReference type="InterPro" id="IPR042072">
    <property type="entry name" value="DsrC-like_C"/>
</dbReference>
<dbReference type="NCBIfam" id="TIGR03342">
    <property type="entry name" value="dsrC_tusE_dsvC"/>
    <property type="match status" value="1"/>
</dbReference>
<dbReference type="InterPro" id="IPR007453">
    <property type="entry name" value="DsrC/TusE"/>
</dbReference>
<dbReference type="EMBL" id="LAZR01000004">
    <property type="protein sequence ID" value="KKO10568.1"/>
    <property type="molecule type" value="Genomic_DNA"/>
</dbReference>
<proteinExistence type="inferred from homology"/>
<evidence type="ECO:0000256" key="2">
    <source>
        <dbReference type="ARBA" id="ARBA00005718"/>
    </source>
</evidence>
<name>A0A0F9WDQ4_9ZZZZ</name>
<comment type="caution">
    <text evidence="4">The sequence shown here is derived from an EMBL/GenBank/DDBJ whole genome shotgun (WGS) entry which is preliminary data.</text>
</comment>
<dbReference type="Gene3D" id="1.10.10.370">
    <property type="entry name" value="DsrC-like protein, C-terminal domain"/>
    <property type="match status" value="1"/>
</dbReference>
<reference evidence="4" key="1">
    <citation type="journal article" date="2015" name="Nature">
        <title>Complex archaea that bridge the gap between prokaryotes and eukaryotes.</title>
        <authorList>
            <person name="Spang A."/>
            <person name="Saw J.H."/>
            <person name="Jorgensen S.L."/>
            <person name="Zaremba-Niedzwiedzka K."/>
            <person name="Martijn J."/>
            <person name="Lind A.E."/>
            <person name="van Eijk R."/>
            <person name="Schleper C."/>
            <person name="Guy L."/>
            <person name="Ettema T.J."/>
        </authorList>
    </citation>
    <scope>NUCLEOTIDE SEQUENCE</scope>
</reference>
<dbReference type="PIRSF" id="PIRSF006223">
    <property type="entry name" value="DsrC_TusE"/>
    <property type="match status" value="1"/>
</dbReference>
<evidence type="ECO:0000256" key="3">
    <source>
        <dbReference type="ARBA" id="ARBA00022490"/>
    </source>
</evidence>
<organism evidence="4">
    <name type="scientific">marine sediment metagenome</name>
    <dbReference type="NCBI Taxonomy" id="412755"/>
    <lineage>
        <taxon>unclassified sequences</taxon>
        <taxon>metagenomes</taxon>
        <taxon>ecological metagenomes</taxon>
    </lineage>
</organism>
<evidence type="ECO:0008006" key="5">
    <source>
        <dbReference type="Google" id="ProtNLM"/>
    </source>
</evidence>
<dbReference type="GO" id="GO:0002143">
    <property type="term" value="P:tRNA wobble position uridine thiolation"/>
    <property type="evidence" value="ECO:0007669"/>
    <property type="project" value="TreeGrafter"/>
</dbReference>
<comment type="subcellular location">
    <subcellularLocation>
        <location evidence="1">Cytoplasm</location>
    </subcellularLocation>
</comment>
<protein>
    <recommendedName>
        <fullName evidence="5">Sulfurtransferase</fullName>
    </recommendedName>
</protein>
<keyword evidence="3" id="KW-0963">Cytoplasm</keyword>
<evidence type="ECO:0000313" key="4">
    <source>
        <dbReference type="EMBL" id="KKO10568.1"/>
    </source>
</evidence>
<dbReference type="Pfam" id="PF04358">
    <property type="entry name" value="DsrC"/>
    <property type="match status" value="1"/>
</dbReference>
<dbReference type="Gene3D" id="3.30.1420.10">
    <property type="match status" value="1"/>
</dbReference>
<comment type="similarity">
    <text evidence="2">Belongs to the DsrC/TusE family.</text>
</comment>
<dbReference type="AlphaFoldDB" id="A0A0F9WDQ4"/>
<evidence type="ECO:0000256" key="1">
    <source>
        <dbReference type="ARBA" id="ARBA00004496"/>
    </source>
</evidence>
<gene>
    <name evidence="4" type="ORF">LCGC14_0020480</name>
</gene>